<evidence type="ECO:0000256" key="2">
    <source>
        <dbReference type="SAM" id="SignalP"/>
    </source>
</evidence>
<dbReference type="GO" id="GO:0005634">
    <property type="term" value="C:nucleus"/>
    <property type="evidence" value="ECO:0007669"/>
    <property type="project" value="TreeGrafter"/>
</dbReference>
<dbReference type="Pfam" id="PF03959">
    <property type="entry name" value="FSH1"/>
    <property type="match status" value="1"/>
</dbReference>
<comment type="caution">
    <text evidence="4">The sequence shown here is derived from an EMBL/GenBank/DDBJ whole genome shotgun (WGS) entry which is preliminary data.</text>
</comment>
<organism evidence="4 5">
    <name type="scientific">Fistulifera solaris</name>
    <name type="common">Oleaginous diatom</name>
    <dbReference type="NCBI Taxonomy" id="1519565"/>
    <lineage>
        <taxon>Eukaryota</taxon>
        <taxon>Sar</taxon>
        <taxon>Stramenopiles</taxon>
        <taxon>Ochrophyta</taxon>
        <taxon>Bacillariophyta</taxon>
        <taxon>Bacillariophyceae</taxon>
        <taxon>Bacillariophycidae</taxon>
        <taxon>Naviculales</taxon>
        <taxon>Naviculaceae</taxon>
        <taxon>Fistulifera</taxon>
    </lineage>
</organism>
<keyword evidence="5" id="KW-1185">Reference proteome</keyword>
<feature type="chain" id="PRO_5012577286" description="Serine hydrolase domain-containing protein" evidence="2">
    <location>
        <begin position="20"/>
        <end position="265"/>
    </location>
</feature>
<dbReference type="Proteomes" id="UP000198406">
    <property type="component" value="Unassembled WGS sequence"/>
</dbReference>
<dbReference type="InterPro" id="IPR005645">
    <property type="entry name" value="FSH-like_dom"/>
</dbReference>
<evidence type="ECO:0000256" key="1">
    <source>
        <dbReference type="ARBA" id="ARBA00022801"/>
    </source>
</evidence>
<proteinExistence type="predicted"/>
<keyword evidence="1" id="KW-0378">Hydrolase</keyword>
<dbReference type="InterPro" id="IPR050593">
    <property type="entry name" value="LovG"/>
</dbReference>
<sequence>MRNGLMLLRACSFWSAAFGFIRHTPIYATSWGTASQLGASMKNGDETESSLRILALHGSEGRADSLQTLLEGYLRHVNREITTIQAPFSKGSGYAWWQLKPGERSFTATTYPGYEESATLVTQTLHKNEFDVVFGHSQGAILLVAMLAEDRLASSSMRRFILNGVSWPNPFSEQLFSSVPPTSLDEDSKNLEFLQIIGAQDRINPPEQAVQVEEALKRRGCKTNQLHYPGGHSIPSDERIWNLVADWLACKSLSPVLFVEPESVS</sequence>
<feature type="signal peptide" evidence="2">
    <location>
        <begin position="1"/>
        <end position="19"/>
    </location>
</feature>
<reference evidence="4 5" key="1">
    <citation type="journal article" date="2015" name="Plant Cell">
        <title>Oil accumulation by the oleaginous diatom Fistulifera solaris as revealed by the genome and transcriptome.</title>
        <authorList>
            <person name="Tanaka T."/>
            <person name="Maeda Y."/>
            <person name="Veluchamy A."/>
            <person name="Tanaka M."/>
            <person name="Abida H."/>
            <person name="Marechal E."/>
            <person name="Bowler C."/>
            <person name="Muto M."/>
            <person name="Sunaga Y."/>
            <person name="Tanaka M."/>
            <person name="Yoshino T."/>
            <person name="Taniguchi T."/>
            <person name="Fukuda Y."/>
            <person name="Nemoto M."/>
            <person name="Matsumoto M."/>
            <person name="Wong P.S."/>
            <person name="Aburatani S."/>
            <person name="Fujibuchi W."/>
        </authorList>
    </citation>
    <scope>NUCLEOTIDE SEQUENCE [LARGE SCALE GENOMIC DNA]</scope>
    <source>
        <strain evidence="4 5">JPCC DA0580</strain>
    </source>
</reference>
<protein>
    <recommendedName>
        <fullName evidence="3">Serine hydrolase domain-containing protein</fullName>
    </recommendedName>
</protein>
<evidence type="ECO:0000313" key="5">
    <source>
        <dbReference type="Proteomes" id="UP000198406"/>
    </source>
</evidence>
<dbReference type="GO" id="GO:0016787">
    <property type="term" value="F:hydrolase activity"/>
    <property type="evidence" value="ECO:0007669"/>
    <property type="project" value="UniProtKB-KW"/>
</dbReference>
<accession>A0A1Z5JWS4</accession>
<evidence type="ECO:0000313" key="4">
    <source>
        <dbReference type="EMBL" id="GAX18495.1"/>
    </source>
</evidence>
<dbReference type="InterPro" id="IPR029058">
    <property type="entry name" value="AB_hydrolase_fold"/>
</dbReference>
<dbReference type="PANTHER" id="PTHR48070">
    <property type="entry name" value="ESTERASE OVCA2"/>
    <property type="match status" value="1"/>
</dbReference>
<keyword evidence="2" id="KW-0732">Signal</keyword>
<evidence type="ECO:0000259" key="3">
    <source>
        <dbReference type="Pfam" id="PF03959"/>
    </source>
</evidence>
<dbReference type="InParanoid" id="A0A1Z5JWS4"/>
<gene>
    <name evidence="4" type="ORF">FisN_10Hh307</name>
</gene>
<dbReference type="GO" id="GO:0005737">
    <property type="term" value="C:cytoplasm"/>
    <property type="evidence" value="ECO:0007669"/>
    <property type="project" value="TreeGrafter"/>
</dbReference>
<dbReference type="EMBL" id="BDSP01000131">
    <property type="protein sequence ID" value="GAX18495.1"/>
    <property type="molecule type" value="Genomic_DNA"/>
</dbReference>
<dbReference type="Gene3D" id="3.40.50.1820">
    <property type="entry name" value="alpha/beta hydrolase"/>
    <property type="match status" value="1"/>
</dbReference>
<dbReference type="PANTHER" id="PTHR48070:SF6">
    <property type="entry name" value="ESTERASE OVCA2"/>
    <property type="match status" value="1"/>
</dbReference>
<dbReference type="OrthoDB" id="414698at2759"/>
<dbReference type="AlphaFoldDB" id="A0A1Z5JWS4"/>
<name>A0A1Z5JWS4_FISSO</name>
<feature type="domain" description="Serine hydrolase" evidence="3">
    <location>
        <begin position="88"/>
        <end position="239"/>
    </location>
</feature>
<dbReference type="SUPFAM" id="SSF53474">
    <property type="entry name" value="alpha/beta-Hydrolases"/>
    <property type="match status" value="1"/>
</dbReference>